<protein>
    <submittedName>
        <fullName evidence="2">Hemin transporter</fullName>
    </submittedName>
    <submittedName>
        <fullName evidence="3">Hemin uptake protein-like protein</fullName>
    </submittedName>
</protein>
<dbReference type="InterPro" id="IPR019600">
    <property type="entry name" value="Hemin_uptake_protein_HemP"/>
</dbReference>
<dbReference type="EMBL" id="NBUC01000112">
    <property type="protein sequence ID" value="PLT99215.1"/>
    <property type="molecule type" value="Genomic_DNA"/>
</dbReference>
<dbReference type="Proteomes" id="UP001190825">
    <property type="component" value="Unassembled WGS sequence"/>
</dbReference>
<reference evidence="2" key="1">
    <citation type="submission" date="2017-04" db="EMBL/GenBank/DDBJ databases">
        <authorList>
            <person name="Porter S."/>
            <person name="Friesen M.L."/>
            <person name="Faber-Hammond J."/>
        </authorList>
    </citation>
    <scope>NUCLEOTIDE SEQUENCE</scope>
    <source>
        <strain evidence="2">Str16</strain>
    </source>
</reference>
<reference evidence="2 5" key="2">
    <citation type="journal article" date="2018" name="FEMS Microbiol. Ecol.">
        <title>Co-invading symbiotic mutualists of Medicago polymorpha retain high ancestral diversity and contain diverse accessory genomes.</title>
        <authorList>
            <person name="Porter S.S."/>
            <person name="Faber-Hammond J.J."/>
            <person name="Friesen M.L."/>
        </authorList>
    </citation>
    <scope>NUCLEOTIDE SEQUENCE [LARGE SCALE GENOMIC DNA]</scope>
    <source>
        <strain evidence="2 5">Str16</strain>
    </source>
</reference>
<feature type="region of interest" description="Disordered" evidence="1">
    <location>
        <begin position="22"/>
        <end position="41"/>
    </location>
</feature>
<gene>
    <name evidence="2" type="ORF">BMJ33_23295</name>
    <name evidence="3" type="ORF">EMEDMD4_270235</name>
</gene>
<evidence type="ECO:0000256" key="1">
    <source>
        <dbReference type="SAM" id="MobiDB-lite"/>
    </source>
</evidence>
<dbReference type="Gene3D" id="2.10.70.10">
    <property type="entry name" value="Complement Module, domain 1"/>
    <property type="match status" value="1"/>
</dbReference>
<dbReference type="AlphaFoldDB" id="A0A508WXC4"/>
<evidence type="ECO:0000313" key="3">
    <source>
        <dbReference type="EMBL" id="VTZ61459.1"/>
    </source>
</evidence>
<proteinExistence type="predicted"/>
<dbReference type="EMBL" id="CABFNB010000092">
    <property type="protein sequence ID" value="VTZ61459.1"/>
    <property type="molecule type" value="Genomic_DNA"/>
</dbReference>
<evidence type="ECO:0000313" key="5">
    <source>
        <dbReference type="Proteomes" id="UP001190825"/>
    </source>
</evidence>
<keyword evidence="5" id="KW-1185">Reference proteome</keyword>
<dbReference type="OMA" id="MECARGM"/>
<reference evidence="3 4" key="3">
    <citation type="submission" date="2019-06" db="EMBL/GenBank/DDBJ databases">
        <authorList>
            <person name="Le Quere A."/>
            <person name="Colella S."/>
        </authorList>
    </citation>
    <scope>NUCLEOTIDE SEQUENCE [LARGE SCALE GENOMIC DNA]</scope>
    <source>
        <strain evidence="3">EmedicaeMD41</strain>
    </source>
</reference>
<evidence type="ECO:0000313" key="2">
    <source>
        <dbReference type="EMBL" id="PLT99215.1"/>
    </source>
</evidence>
<organism evidence="3 4">
    <name type="scientific">Sinorhizobium medicae</name>
    <dbReference type="NCBI Taxonomy" id="110321"/>
    <lineage>
        <taxon>Bacteria</taxon>
        <taxon>Pseudomonadati</taxon>
        <taxon>Pseudomonadota</taxon>
        <taxon>Alphaproteobacteria</taxon>
        <taxon>Hyphomicrobiales</taxon>
        <taxon>Rhizobiaceae</taxon>
        <taxon>Sinorhizobium/Ensifer group</taxon>
        <taxon>Sinorhizobium</taxon>
    </lineage>
</organism>
<evidence type="ECO:0000313" key="4">
    <source>
        <dbReference type="Proteomes" id="UP000507954"/>
    </source>
</evidence>
<accession>A0A508WXC4</accession>
<name>A0A508WXC4_9HYPH</name>
<dbReference type="Proteomes" id="UP000507954">
    <property type="component" value="Unassembled WGS sequence"/>
</dbReference>
<sequence>MNKGRLNGRGGSLVCGLRTGRTVIPNDTDSERSPQAAAPVDRTQRIVESRDLFRGQSEILISHDGAIYRMKITRQGKLILNK</sequence>
<dbReference type="Pfam" id="PF10636">
    <property type="entry name" value="hemP"/>
    <property type="match status" value="1"/>
</dbReference>